<dbReference type="GO" id="GO:0005737">
    <property type="term" value="C:cytoplasm"/>
    <property type="evidence" value="ECO:0007669"/>
    <property type="project" value="TreeGrafter"/>
</dbReference>
<dbReference type="PANTHER" id="PTHR48094:SF12">
    <property type="entry name" value="PARKINSON DISEASE PROTEIN 7 HOMOLOG"/>
    <property type="match status" value="1"/>
</dbReference>
<accession>A0A1W1C8B2</accession>
<sequence>MASVLVPLAEGFEEIEAVALIDIMRRGGIDVRSAYLDGEFETDLVLGANGITLQADISMKSIAIDDFDMIVLPGGWGGTNRLAENLIVQRVLKEFKDSDKWIGAMCAAPYALHVAGVLSHNYTCYPSVEEKIRDDGYTDKEKVVVDGKVITSRGPGTAICFALAIVKELVGVESYEAVKSGTLSDFC</sequence>
<dbReference type="Pfam" id="PF01965">
    <property type="entry name" value="DJ-1_PfpI"/>
    <property type="match status" value="1"/>
</dbReference>
<organism evidence="2">
    <name type="scientific">hydrothermal vent metagenome</name>
    <dbReference type="NCBI Taxonomy" id="652676"/>
    <lineage>
        <taxon>unclassified sequences</taxon>
        <taxon>metagenomes</taxon>
        <taxon>ecological metagenomes</taxon>
    </lineage>
</organism>
<protein>
    <submittedName>
        <fullName evidence="2">DJ-1/YajL/PfpI superfamily, includes chaperone protein YajL (Former ThiJ), parkinsonism-associated protein DJ-1, peptidases PfpI, Hsp31</fullName>
    </submittedName>
</protein>
<dbReference type="NCBIfam" id="TIGR01383">
    <property type="entry name" value="not_thiJ"/>
    <property type="match status" value="1"/>
</dbReference>
<reference evidence="2" key="1">
    <citation type="submission" date="2016-10" db="EMBL/GenBank/DDBJ databases">
        <authorList>
            <person name="de Groot N.N."/>
        </authorList>
    </citation>
    <scope>NUCLEOTIDE SEQUENCE</scope>
</reference>
<feature type="domain" description="DJ-1/PfpI" evidence="1">
    <location>
        <begin position="3"/>
        <end position="168"/>
    </location>
</feature>
<name>A0A1W1C8B2_9ZZZZ</name>
<dbReference type="CDD" id="cd03135">
    <property type="entry name" value="GATase1_DJ-1"/>
    <property type="match status" value="1"/>
</dbReference>
<dbReference type="PANTHER" id="PTHR48094">
    <property type="entry name" value="PROTEIN/NUCLEIC ACID DEGLYCASE DJ-1-RELATED"/>
    <property type="match status" value="1"/>
</dbReference>
<dbReference type="AlphaFoldDB" id="A0A1W1C8B2"/>
<dbReference type="InterPro" id="IPR050325">
    <property type="entry name" value="Prot/Nucl_acid_deglycase"/>
</dbReference>
<dbReference type="EMBL" id="FPHC01000065">
    <property type="protein sequence ID" value="SFV62098.1"/>
    <property type="molecule type" value="Genomic_DNA"/>
</dbReference>
<dbReference type="InterPro" id="IPR006287">
    <property type="entry name" value="DJ-1"/>
</dbReference>
<dbReference type="InterPro" id="IPR029062">
    <property type="entry name" value="Class_I_gatase-like"/>
</dbReference>
<proteinExistence type="predicted"/>
<evidence type="ECO:0000313" key="2">
    <source>
        <dbReference type="EMBL" id="SFV62098.1"/>
    </source>
</evidence>
<dbReference type="SUPFAM" id="SSF52317">
    <property type="entry name" value="Class I glutamine amidotransferase-like"/>
    <property type="match status" value="1"/>
</dbReference>
<gene>
    <name evidence="2" type="ORF">MNB_SV-6-356</name>
</gene>
<dbReference type="Gene3D" id="3.40.50.880">
    <property type="match status" value="1"/>
</dbReference>
<evidence type="ECO:0000259" key="1">
    <source>
        <dbReference type="Pfam" id="PF01965"/>
    </source>
</evidence>
<dbReference type="InterPro" id="IPR002818">
    <property type="entry name" value="DJ-1/PfpI"/>
</dbReference>